<evidence type="ECO:0000313" key="2">
    <source>
        <dbReference type="EMBL" id="CAB1431614.1"/>
    </source>
</evidence>
<keyword evidence="3" id="KW-1185">Reference proteome</keyword>
<gene>
    <name evidence="2" type="ORF">PLEPLA_LOCUS19671</name>
</gene>
<dbReference type="AlphaFoldDB" id="A0A9N7YPC6"/>
<dbReference type="Proteomes" id="UP001153269">
    <property type="component" value="Unassembled WGS sequence"/>
</dbReference>
<feature type="region of interest" description="Disordered" evidence="1">
    <location>
        <begin position="131"/>
        <end position="152"/>
    </location>
</feature>
<feature type="non-terminal residue" evidence="2">
    <location>
        <position position="152"/>
    </location>
</feature>
<sequence length="152" mass="16229">MDDGEVEWFQGVEESPLMCRRLSVDYLDSQHSDDSHTSSSCRQFENLSISIPANRNSGNLLIVTEHSSFLAAAGPSVWSLQGAERPGPSIRGLKSGSVHNGPGRGEQPVLLSQATEEEWWISAVMELEPLHVPPAAERAPGPNGGEGPADGA</sequence>
<comment type="caution">
    <text evidence="2">The sequence shown here is derived from an EMBL/GenBank/DDBJ whole genome shotgun (WGS) entry which is preliminary data.</text>
</comment>
<evidence type="ECO:0000313" key="3">
    <source>
        <dbReference type="Proteomes" id="UP001153269"/>
    </source>
</evidence>
<feature type="region of interest" description="Disordered" evidence="1">
    <location>
        <begin position="82"/>
        <end position="108"/>
    </location>
</feature>
<protein>
    <submittedName>
        <fullName evidence="2">Uncharacterized protein</fullName>
    </submittedName>
</protein>
<name>A0A9N7YPC6_PLEPL</name>
<evidence type="ECO:0000256" key="1">
    <source>
        <dbReference type="SAM" id="MobiDB-lite"/>
    </source>
</evidence>
<accession>A0A9N7YPC6</accession>
<organism evidence="2 3">
    <name type="scientific">Pleuronectes platessa</name>
    <name type="common">European plaice</name>
    <dbReference type="NCBI Taxonomy" id="8262"/>
    <lineage>
        <taxon>Eukaryota</taxon>
        <taxon>Metazoa</taxon>
        <taxon>Chordata</taxon>
        <taxon>Craniata</taxon>
        <taxon>Vertebrata</taxon>
        <taxon>Euteleostomi</taxon>
        <taxon>Actinopterygii</taxon>
        <taxon>Neopterygii</taxon>
        <taxon>Teleostei</taxon>
        <taxon>Neoteleostei</taxon>
        <taxon>Acanthomorphata</taxon>
        <taxon>Carangaria</taxon>
        <taxon>Pleuronectiformes</taxon>
        <taxon>Pleuronectoidei</taxon>
        <taxon>Pleuronectidae</taxon>
        <taxon>Pleuronectes</taxon>
    </lineage>
</organism>
<dbReference type="EMBL" id="CADEAL010001353">
    <property type="protein sequence ID" value="CAB1431614.1"/>
    <property type="molecule type" value="Genomic_DNA"/>
</dbReference>
<feature type="compositionally biased region" description="Gly residues" evidence="1">
    <location>
        <begin position="142"/>
        <end position="152"/>
    </location>
</feature>
<reference evidence="2" key="1">
    <citation type="submission" date="2020-03" db="EMBL/GenBank/DDBJ databases">
        <authorList>
            <person name="Weist P."/>
        </authorList>
    </citation>
    <scope>NUCLEOTIDE SEQUENCE</scope>
</reference>
<proteinExistence type="predicted"/>